<dbReference type="FunFam" id="3.65.10.10:FF:000011">
    <property type="entry name" value="3-phosphoshikimate 1-carboxyvinyltransferase"/>
    <property type="match status" value="1"/>
</dbReference>
<feature type="binding site" evidence="8">
    <location>
        <position position="312"/>
    </location>
    <ligand>
        <name>3-phosphoshikimate</name>
        <dbReference type="ChEBI" id="CHEBI:145989"/>
    </ligand>
</feature>
<feature type="binding site" evidence="8">
    <location>
        <position position="24"/>
    </location>
    <ligand>
        <name>3-phosphoshikimate</name>
        <dbReference type="ChEBI" id="CHEBI:145989"/>
    </ligand>
</feature>
<feature type="active site" description="Proton acceptor" evidence="8">
    <location>
        <position position="312"/>
    </location>
</feature>
<dbReference type="PATRIC" id="fig|1194972.3.peg.3792"/>
<comment type="caution">
    <text evidence="8">Lacks conserved residue(s) required for the propagation of feature annotation.</text>
</comment>
<dbReference type="SUPFAM" id="SSF55205">
    <property type="entry name" value="EPT/RTPC-like"/>
    <property type="match status" value="1"/>
</dbReference>
<dbReference type="RefSeq" id="WP_003929131.1">
    <property type="nucleotide sequence ID" value="NZ_JH814685.1"/>
</dbReference>
<evidence type="ECO:0000313" key="10">
    <source>
        <dbReference type="EMBL" id="EJZ07361.1"/>
    </source>
</evidence>
<dbReference type="InterPro" id="IPR036968">
    <property type="entry name" value="Enolpyruvate_Tfrase_sf"/>
</dbReference>
<dbReference type="CDD" id="cd01556">
    <property type="entry name" value="EPSP_synthase"/>
    <property type="match status" value="1"/>
</dbReference>
<evidence type="ECO:0000256" key="8">
    <source>
        <dbReference type="HAMAP-Rule" id="MF_00210"/>
    </source>
</evidence>
<keyword evidence="4 8" id="KW-0028">Amino-acid biosynthesis</keyword>
<dbReference type="PANTHER" id="PTHR21090">
    <property type="entry name" value="AROM/DEHYDROQUINATE SYNTHASE"/>
    <property type="match status" value="1"/>
</dbReference>
<feature type="binding site" evidence="8">
    <location>
        <position position="23"/>
    </location>
    <ligand>
        <name>phosphoenolpyruvate</name>
        <dbReference type="ChEBI" id="CHEBI:58702"/>
    </ligand>
</feature>
<dbReference type="GO" id="GO:0009073">
    <property type="term" value="P:aromatic amino acid family biosynthetic process"/>
    <property type="evidence" value="ECO:0007669"/>
    <property type="project" value="UniProtKB-KW"/>
</dbReference>
<feature type="binding site" evidence="8">
    <location>
        <position position="197"/>
    </location>
    <ligand>
        <name>3-phosphoshikimate</name>
        <dbReference type="ChEBI" id="CHEBI:145989"/>
    </ligand>
</feature>
<dbReference type="InterPro" id="IPR001986">
    <property type="entry name" value="Enolpyruvate_Tfrase_dom"/>
</dbReference>
<gene>
    <name evidence="8" type="primary">aroA</name>
    <name evidence="10" type="ORF">MVAC_19031</name>
</gene>
<evidence type="ECO:0000259" key="9">
    <source>
        <dbReference type="Pfam" id="PF00275"/>
    </source>
</evidence>
<dbReference type="PIRSF" id="PIRSF000505">
    <property type="entry name" value="EPSPS"/>
    <property type="match status" value="1"/>
</dbReference>
<comment type="function">
    <text evidence="8">Catalyzes the transfer of the enolpyruvyl moiety of phosphoenolpyruvate (PEP) to the 5-hydroxyl of shikimate-3-phosphate (S3P) to produce enolpyruvyl shikimate-3-phosphate and inorganic phosphate.</text>
</comment>
<feature type="binding site" evidence="8">
    <location>
        <position position="168"/>
    </location>
    <ligand>
        <name>3-phosphoshikimate</name>
        <dbReference type="ChEBI" id="CHEBI:145989"/>
    </ligand>
</feature>
<dbReference type="PANTHER" id="PTHR21090:SF5">
    <property type="entry name" value="PENTAFUNCTIONAL AROM POLYPEPTIDE"/>
    <property type="match status" value="1"/>
</dbReference>
<dbReference type="EC" id="2.5.1.19" evidence="8"/>
<comment type="catalytic activity">
    <reaction evidence="7">
        <text>3-phosphoshikimate + phosphoenolpyruvate = 5-O-(1-carboxyvinyl)-3-phosphoshikimate + phosphate</text>
        <dbReference type="Rhea" id="RHEA:21256"/>
        <dbReference type="ChEBI" id="CHEBI:43474"/>
        <dbReference type="ChEBI" id="CHEBI:57701"/>
        <dbReference type="ChEBI" id="CHEBI:58702"/>
        <dbReference type="ChEBI" id="CHEBI:145989"/>
        <dbReference type="EC" id="2.5.1.19"/>
    </reaction>
    <physiologicalReaction direction="left-to-right" evidence="7">
        <dbReference type="Rhea" id="RHEA:21257"/>
    </physiologicalReaction>
</comment>
<evidence type="ECO:0000256" key="1">
    <source>
        <dbReference type="ARBA" id="ARBA00004811"/>
    </source>
</evidence>
<dbReference type="PROSITE" id="PS00885">
    <property type="entry name" value="EPSP_SYNTHASE_2"/>
    <property type="match status" value="1"/>
</dbReference>
<feature type="binding site" evidence="8">
    <location>
        <position position="170"/>
    </location>
    <ligand>
        <name>3-phosphoshikimate</name>
        <dbReference type="ChEBI" id="CHEBI:145989"/>
    </ligand>
</feature>
<dbReference type="FunFam" id="3.65.10.10:FF:000010">
    <property type="entry name" value="3-phosphoshikimate 1-carboxyvinyltransferase"/>
    <property type="match status" value="1"/>
</dbReference>
<dbReference type="PROSITE" id="PS00104">
    <property type="entry name" value="EPSP_SYNTHASE_1"/>
    <property type="match status" value="1"/>
</dbReference>
<evidence type="ECO:0000256" key="7">
    <source>
        <dbReference type="ARBA" id="ARBA00044633"/>
    </source>
</evidence>
<evidence type="ECO:0000256" key="5">
    <source>
        <dbReference type="ARBA" id="ARBA00022679"/>
    </source>
</evidence>
<dbReference type="NCBIfam" id="TIGR01356">
    <property type="entry name" value="aroA"/>
    <property type="match status" value="1"/>
</dbReference>
<keyword evidence="3 8" id="KW-0963">Cytoplasm</keyword>
<dbReference type="AlphaFoldDB" id="K0UKP7"/>
<name>K0UKP7_MYCVA</name>
<proteinExistence type="inferred from homology"/>
<keyword evidence="5 8" id="KW-0808">Transferase</keyword>
<dbReference type="InterPro" id="IPR023193">
    <property type="entry name" value="EPSP_synthase_CS"/>
</dbReference>
<dbReference type="GO" id="GO:0008652">
    <property type="term" value="P:amino acid biosynthetic process"/>
    <property type="evidence" value="ECO:0007669"/>
    <property type="project" value="UniProtKB-KW"/>
</dbReference>
<protein>
    <recommendedName>
        <fullName evidence="8">3-phosphoshikimate 1-carboxyvinyltransferase</fullName>
        <ecNumber evidence="8">2.5.1.19</ecNumber>
    </recommendedName>
    <alternativeName>
        <fullName evidence="8">5-enolpyruvylshikimate-3-phosphate synthase</fullName>
        <shortName evidence="8">EPSP synthase</shortName>
        <shortName evidence="8">EPSPS</shortName>
    </alternativeName>
</protein>
<feature type="binding site" evidence="8">
    <location>
        <position position="341"/>
    </location>
    <ligand>
        <name>3-phosphoshikimate</name>
        <dbReference type="ChEBI" id="CHEBI:145989"/>
    </ligand>
</feature>
<feature type="binding site" evidence="8">
    <location>
        <position position="169"/>
    </location>
    <ligand>
        <name>3-phosphoshikimate</name>
        <dbReference type="ChEBI" id="CHEBI:145989"/>
    </ligand>
</feature>
<dbReference type="InterPro" id="IPR006264">
    <property type="entry name" value="EPSP_synthase"/>
</dbReference>
<dbReference type="GO" id="GO:0005737">
    <property type="term" value="C:cytoplasm"/>
    <property type="evidence" value="ECO:0007669"/>
    <property type="project" value="UniProtKB-SubCell"/>
</dbReference>
<feature type="binding site" evidence="8">
    <location>
        <position position="170"/>
    </location>
    <ligand>
        <name>phosphoenolpyruvate</name>
        <dbReference type="ChEBI" id="CHEBI:58702"/>
    </ligand>
</feature>
<comment type="pathway">
    <text evidence="1 8">Metabolic intermediate biosynthesis; chorismate biosynthesis; chorismate from D-erythrose 4-phosphate and phosphoenolpyruvate: step 6/7.</text>
</comment>
<sequence length="440" mass="45395">MSTWHAPSTATPIHATVTVPGSKSQTNRALVLAALAVPQGSSTIGGALRSRDTDLMIAALRDLGVSVESDDGDRCELTVGGALAPQAGARIDCGLAGTVLRFLPPVAALTTETVTFDGDEQARSRPIAPLLDGLRGLGVQVDGDGLPFAVRGTGSVRGGTVEIDASGSSQFVSGLLLSGAAFTEGLTVVHTGGAVPSAPHIAMTVSMLRDAGVEVDDSAAGRWRVAPGRVEARRWVIEPDLSNAVPFLAAAVISGGTVRIMGWPTVSIQPADTIRSILAGFGAEVRQGDSYLEVQGATTYGGIDVDLREVGELTPSVAAMAALATPGSVSRLRGIAHLRGHETDRLAALSAELNRIGGRCEETDDGLVITAEQMHGGVWQSYADHRMATAGAIIGLRVPGVEVEDIGTTAKTLPDFPQLWADMLAGQTDLQDGAAHPRET</sequence>
<feature type="domain" description="Enolpyruvate transferase" evidence="9">
    <location>
        <begin position="10"/>
        <end position="418"/>
    </location>
</feature>
<feature type="binding site" evidence="8">
    <location>
        <position position="28"/>
    </location>
    <ligand>
        <name>3-phosphoshikimate</name>
        <dbReference type="ChEBI" id="CHEBI:145989"/>
    </ligand>
</feature>
<dbReference type="Gene3D" id="3.65.10.10">
    <property type="entry name" value="Enolpyruvate transferase domain"/>
    <property type="match status" value="2"/>
</dbReference>
<dbReference type="EMBL" id="ALQA01000044">
    <property type="protein sequence ID" value="EJZ07361.1"/>
    <property type="molecule type" value="Genomic_DNA"/>
</dbReference>
<organism evidence="10 11">
    <name type="scientific">Mycolicibacterium vaccae ATCC 25954</name>
    <dbReference type="NCBI Taxonomy" id="1194972"/>
    <lineage>
        <taxon>Bacteria</taxon>
        <taxon>Bacillati</taxon>
        <taxon>Actinomycetota</taxon>
        <taxon>Actinomycetes</taxon>
        <taxon>Mycobacteriales</taxon>
        <taxon>Mycobacteriaceae</taxon>
        <taxon>Mycolicibacterium</taxon>
    </lineage>
</organism>
<dbReference type="HAMAP" id="MF_00210">
    <property type="entry name" value="EPSP_synth"/>
    <property type="match status" value="1"/>
</dbReference>
<feature type="binding site" evidence="8">
    <location>
        <position position="386"/>
    </location>
    <ligand>
        <name>phosphoenolpyruvate</name>
        <dbReference type="ChEBI" id="CHEBI:58702"/>
    </ligand>
</feature>
<reference evidence="10 11" key="1">
    <citation type="journal article" date="2012" name="J. Bacteriol.">
        <title>Complete Genome Sequence of Mycobacterium vaccae Type Strain ATCC 25954.</title>
        <authorList>
            <person name="Ho Y.S."/>
            <person name="Adroub S.A."/>
            <person name="Abadi M."/>
            <person name="Al Alwan B."/>
            <person name="Alkhateeb R."/>
            <person name="Gao G."/>
            <person name="Ragab A."/>
            <person name="Ali S."/>
            <person name="van Soolingen D."/>
            <person name="Bitter W."/>
            <person name="Pain A."/>
            <person name="Abdallah A.M."/>
        </authorList>
    </citation>
    <scope>NUCLEOTIDE SEQUENCE [LARGE SCALE GENOMIC DNA]</scope>
    <source>
        <strain evidence="10 11">ATCC 25954</strain>
    </source>
</reference>
<feature type="binding site" evidence="8">
    <location>
        <position position="125"/>
    </location>
    <ligand>
        <name>phosphoenolpyruvate</name>
        <dbReference type="ChEBI" id="CHEBI:58702"/>
    </ligand>
</feature>
<dbReference type="eggNOG" id="COG0128">
    <property type="taxonomic scope" value="Bacteria"/>
</dbReference>
<dbReference type="Proteomes" id="UP000006072">
    <property type="component" value="Unassembled WGS sequence"/>
</dbReference>
<dbReference type="GO" id="GO:0009423">
    <property type="term" value="P:chorismate biosynthetic process"/>
    <property type="evidence" value="ECO:0007669"/>
    <property type="project" value="UniProtKB-UniRule"/>
</dbReference>
<comment type="subunit">
    <text evidence="8">Monomer.</text>
</comment>
<feature type="binding site" evidence="8">
    <location>
        <position position="411"/>
    </location>
    <ligand>
        <name>phosphoenolpyruvate</name>
        <dbReference type="ChEBI" id="CHEBI:58702"/>
    </ligand>
</feature>
<comment type="caution">
    <text evidence="10">The sequence shown here is derived from an EMBL/GenBank/DDBJ whole genome shotgun (WGS) entry which is preliminary data.</text>
</comment>
<dbReference type="Pfam" id="PF00275">
    <property type="entry name" value="EPSP_synthase"/>
    <property type="match status" value="1"/>
</dbReference>
<keyword evidence="6 8" id="KW-0057">Aromatic amino acid biosynthesis</keyword>
<dbReference type="HOGENOM" id="CLU_024321_0_0_11"/>
<evidence type="ECO:0000256" key="4">
    <source>
        <dbReference type="ARBA" id="ARBA00022605"/>
    </source>
</evidence>
<evidence type="ECO:0000256" key="2">
    <source>
        <dbReference type="ARBA" id="ARBA00009948"/>
    </source>
</evidence>
<feature type="binding site" evidence="8">
    <location>
        <position position="345"/>
    </location>
    <ligand>
        <name>phosphoenolpyruvate</name>
        <dbReference type="ChEBI" id="CHEBI:58702"/>
    </ligand>
</feature>
<comment type="subcellular location">
    <subcellularLocation>
        <location evidence="8">Cytoplasm</location>
    </subcellularLocation>
</comment>
<feature type="binding site" evidence="8">
    <location>
        <position position="23"/>
    </location>
    <ligand>
        <name>3-phosphoshikimate</name>
        <dbReference type="ChEBI" id="CHEBI:145989"/>
    </ligand>
</feature>
<accession>K0UKP7</accession>
<dbReference type="InterPro" id="IPR013792">
    <property type="entry name" value="RNA3'P_cycl/enolpyr_Trfase_a/b"/>
</dbReference>
<evidence type="ECO:0000256" key="3">
    <source>
        <dbReference type="ARBA" id="ARBA00022490"/>
    </source>
</evidence>
<evidence type="ECO:0000313" key="11">
    <source>
        <dbReference type="Proteomes" id="UP000006072"/>
    </source>
</evidence>
<dbReference type="GO" id="GO:0003866">
    <property type="term" value="F:3-phosphoshikimate 1-carboxyvinyltransferase activity"/>
    <property type="evidence" value="ECO:0007669"/>
    <property type="project" value="UniProtKB-UniRule"/>
</dbReference>
<keyword evidence="11" id="KW-1185">Reference proteome</keyword>
<feature type="binding site" evidence="8">
    <location>
        <position position="97"/>
    </location>
    <ligand>
        <name>phosphoenolpyruvate</name>
        <dbReference type="ChEBI" id="CHEBI:58702"/>
    </ligand>
</feature>
<evidence type="ECO:0000256" key="6">
    <source>
        <dbReference type="ARBA" id="ARBA00023141"/>
    </source>
</evidence>
<comment type="similarity">
    <text evidence="2 8">Belongs to the EPSP synthase family.</text>
</comment>
<dbReference type="UniPathway" id="UPA00053">
    <property type="reaction ID" value="UER00089"/>
</dbReference>